<evidence type="ECO:0000259" key="9">
    <source>
        <dbReference type="PROSITE" id="PS51495"/>
    </source>
</evidence>
<evidence type="ECO:0000256" key="6">
    <source>
        <dbReference type="RuleBase" id="RU367095"/>
    </source>
</evidence>
<dbReference type="EMBL" id="GBEZ01017809">
    <property type="protein sequence ID" value="JAC68560.1"/>
    <property type="molecule type" value="Transcribed_RNA"/>
</dbReference>
<dbReference type="InterPro" id="IPR021648">
    <property type="entry name" value="GLUE_dom"/>
</dbReference>
<dbReference type="Gene3D" id="1.10.10.10">
    <property type="entry name" value="Winged helix-like DNA-binding domain superfamily/Winged helix DNA-binding domain"/>
    <property type="match status" value="2"/>
</dbReference>
<feature type="region of interest" description="Disordered" evidence="7">
    <location>
        <begin position="211"/>
        <end position="233"/>
    </location>
</feature>
<dbReference type="Pfam" id="PF04157">
    <property type="entry name" value="EAP30"/>
    <property type="match status" value="1"/>
</dbReference>
<dbReference type="GO" id="GO:0032266">
    <property type="term" value="F:phosphatidylinositol-3-phosphate binding"/>
    <property type="evidence" value="ECO:0007669"/>
    <property type="project" value="UniProtKB-UniRule"/>
</dbReference>
<comment type="subcellular location">
    <subcellularLocation>
        <location evidence="6">Cytoplasm</location>
    </subcellularLocation>
    <subcellularLocation>
        <location evidence="6">Endosome</location>
    </subcellularLocation>
</comment>
<accession>A0A061RD48</accession>
<dbReference type="InterPro" id="IPR036388">
    <property type="entry name" value="WH-like_DNA-bd_sf"/>
</dbReference>
<gene>
    <name evidence="10" type="primary">EAP45</name>
    <name evidence="10" type="ORF">TSPGSL018_8431</name>
</gene>
<dbReference type="Gene3D" id="2.30.29.30">
    <property type="entry name" value="Pleckstrin-homology domain (PH domain)/Phosphotyrosine-binding domain (PTB)"/>
    <property type="match status" value="1"/>
</dbReference>
<dbReference type="SUPFAM" id="SSF46785">
    <property type="entry name" value="Winged helix' DNA-binding domain"/>
    <property type="match status" value="2"/>
</dbReference>
<keyword evidence="3 6" id="KW-0967">Endosome</keyword>
<dbReference type="GO" id="GO:0043328">
    <property type="term" value="P:protein transport to vacuole involved in ubiquitin-dependent protein catabolic process via the multivesicular body sorting pathway"/>
    <property type="evidence" value="ECO:0007669"/>
    <property type="project" value="UniProtKB-UniRule"/>
</dbReference>
<feature type="non-terminal residue" evidence="10">
    <location>
        <position position="1"/>
    </location>
</feature>
<dbReference type="PANTHER" id="PTHR13128">
    <property type="entry name" value="VACUOLAR PROTEIN-SORTING-ASSOCIATED PROTEIN 36"/>
    <property type="match status" value="1"/>
</dbReference>
<comment type="similarity">
    <text evidence="1 6">Belongs to the VPS36 family.</text>
</comment>
<feature type="compositionally biased region" description="Basic and acidic residues" evidence="7">
    <location>
        <begin position="211"/>
        <end position="226"/>
    </location>
</feature>
<dbReference type="GO" id="GO:0043130">
    <property type="term" value="F:ubiquitin binding"/>
    <property type="evidence" value="ECO:0007669"/>
    <property type="project" value="UniProtKB-UniRule"/>
</dbReference>
<dbReference type="GO" id="GO:0031902">
    <property type="term" value="C:late endosome membrane"/>
    <property type="evidence" value="ECO:0007669"/>
    <property type="project" value="UniProtKB-UniRule"/>
</dbReference>
<protein>
    <recommendedName>
        <fullName evidence="6">Vacuolar protein-sorting-associated protein 36</fullName>
    </recommendedName>
    <alternativeName>
        <fullName evidence="6">ESCRT-II complex subunit VPS36</fullName>
    </alternativeName>
</protein>
<evidence type="ECO:0000256" key="5">
    <source>
        <dbReference type="ARBA" id="ARBA00023054"/>
    </source>
</evidence>
<dbReference type="AlphaFoldDB" id="A0A061RD48"/>
<keyword evidence="5" id="KW-0175">Coiled coil</keyword>
<dbReference type="PANTHER" id="PTHR13128:SF12">
    <property type="entry name" value="VACUOLAR PROTEIN-SORTING-ASSOCIATED PROTEIN 36"/>
    <property type="match status" value="1"/>
</dbReference>
<feature type="domain" description="UBA" evidence="8">
    <location>
        <begin position="168"/>
        <end position="209"/>
    </location>
</feature>
<keyword evidence="2 6" id="KW-0813">Transport</keyword>
<dbReference type="GO" id="GO:0000814">
    <property type="term" value="C:ESCRT II complex"/>
    <property type="evidence" value="ECO:0007669"/>
    <property type="project" value="UniProtKB-UniRule"/>
</dbReference>
<dbReference type="SUPFAM" id="SSF50729">
    <property type="entry name" value="PH domain-like"/>
    <property type="match status" value="1"/>
</dbReference>
<evidence type="ECO:0000256" key="7">
    <source>
        <dbReference type="SAM" id="MobiDB-lite"/>
    </source>
</evidence>
<name>A0A061RD48_9CHLO</name>
<feature type="domain" description="GLUE N-terminal" evidence="9">
    <location>
        <begin position="9"/>
        <end position="160"/>
    </location>
</feature>
<evidence type="ECO:0000256" key="1">
    <source>
        <dbReference type="ARBA" id="ARBA00009697"/>
    </source>
</evidence>
<dbReference type="FunFam" id="1.10.10.10:FF:000165">
    <property type="entry name" value="Vacuolar protein sorting protein (Vps36)"/>
    <property type="match status" value="1"/>
</dbReference>
<keyword evidence="4 6" id="KW-0653">Protein transport</keyword>
<dbReference type="InterPro" id="IPR036390">
    <property type="entry name" value="WH_DNA-bd_sf"/>
</dbReference>
<reference evidence="10" key="1">
    <citation type="submission" date="2014-05" db="EMBL/GenBank/DDBJ databases">
        <title>The transcriptome of the halophilic microalga Tetraselmis sp. GSL018 isolated from the Great Salt Lake, Utah.</title>
        <authorList>
            <person name="Jinkerson R.E."/>
            <person name="D'Adamo S."/>
            <person name="Posewitz M.C."/>
        </authorList>
    </citation>
    <scope>NUCLEOTIDE SEQUENCE</scope>
    <source>
        <strain evidence="10">GSL018</strain>
    </source>
</reference>
<comment type="subunit">
    <text evidence="6">Component of the endosomal sorting complex required for transport II (ESCRT-II).</text>
</comment>
<evidence type="ECO:0000256" key="4">
    <source>
        <dbReference type="ARBA" id="ARBA00022927"/>
    </source>
</evidence>
<comment type="function">
    <text evidence="6">Component of the ESCRT-II complex (endosomal sorting complex required for transport II), which is required for multivesicular body (MVB) formation and sorting of endosomal cargo proteins into MVBs.</text>
</comment>
<evidence type="ECO:0000256" key="3">
    <source>
        <dbReference type="ARBA" id="ARBA00022753"/>
    </source>
</evidence>
<dbReference type="SUPFAM" id="SSF46934">
    <property type="entry name" value="UBA-like"/>
    <property type="match status" value="1"/>
</dbReference>
<dbReference type="InterPro" id="IPR015940">
    <property type="entry name" value="UBA"/>
</dbReference>
<dbReference type="InterPro" id="IPR040608">
    <property type="entry name" value="Snf8/Vps36"/>
</dbReference>
<evidence type="ECO:0000256" key="2">
    <source>
        <dbReference type="ARBA" id="ARBA00022448"/>
    </source>
</evidence>
<dbReference type="Gene3D" id="1.10.8.10">
    <property type="entry name" value="DNA helicase RuvA subunit, C-terminal domain"/>
    <property type="match status" value="1"/>
</dbReference>
<evidence type="ECO:0000259" key="8">
    <source>
        <dbReference type="PROSITE" id="PS50030"/>
    </source>
</evidence>
<keyword evidence="6" id="KW-0963">Cytoplasm</keyword>
<proteinExistence type="inferred from homology"/>
<dbReference type="Pfam" id="PF22562">
    <property type="entry name" value="UBA_7"/>
    <property type="match status" value="1"/>
</dbReference>
<dbReference type="InterPro" id="IPR011993">
    <property type="entry name" value="PH-like_dom_sf"/>
</dbReference>
<evidence type="ECO:0000313" key="10">
    <source>
        <dbReference type="EMBL" id="JAC68560.1"/>
    </source>
</evidence>
<sequence length="487" mass="52885">AQSMILDKISLTPSGRPVLFANEIEQISLEPADIFFEGTGGVQGDFASEYKGGLCRLTTHRLLWICEKTPARSWGLDLRCVQDVQLKTKIIGSPSLRVLVPLDASNRTLIKGASGVDRIGQLKIKHGGTVGTRSYYMDDFVKALKRGLEQKAWQADSESKATALPGTRADPDLLQAMQAMGFQASSAAHALVRTGNTGVEQAVSWLMEHKEGAAEAGKEGQEDNAERPGAPAAATPLAAGISGILRRQQEEANAADAALKTAFADLSNLEAKARELVDLAERFRNNLAKRPSEEQTGSAEAEAQASMLEELVSMGIASPVTKESAGRQYHKELSRQLSDFLTAPLERAGGLMTLQEVYCLFNRARGTELVSPDDLMEAVKLFPFIKSPLRLRLYESGVKAVSSESLDYTKVSDEILALVQPEEEQEGLGLGITEIEAARRLNVSVMVAREHILAAEKRGVLCRDDSPEGLRFFYNFFKDLPAPILAG</sequence>
<dbReference type="Gene3D" id="6.10.140.260">
    <property type="match status" value="1"/>
</dbReference>
<dbReference type="PROSITE" id="PS50030">
    <property type="entry name" value="UBA"/>
    <property type="match status" value="1"/>
</dbReference>
<dbReference type="InterPro" id="IPR037855">
    <property type="entry name" value="Vps36"/>
</dbReference>
<dbReference type="InterPro" id="IPR009060">
    <property type="entry name" value="UBA-like_sf"/>
</dbReference>
<organism evidence="10">
    <name type="scientific">Tetraselmis sp. GSL018</name>
    <dbReference type="NCBI Taxonomy" id="582737"/>
    <lineage>
        <taxon>Eukaryota</taxon>
        <taxon>Viridiplantae</taxon>
        <taxon>Chlorophyta</taxon>
        <taxon>core chlorophytes</taxon>
        <taxon>Chlorodendrophyceae</taxon>
        <taxon>Chlorodendrales</taxon>
        <taxon>Chlorodendraceae</taxon>
        <taxon>Tetraselmis</taxon>
    </lineage>
</organism>
<dbReference type="PROSITE" id="PS51495">
    <property type="entry name" value="GLUE"/>
    <property type="match status" value="1"/>
</dbReference>